<dbReference type="PROSITE" id="PS51387">
    <property type="entry name" value="FAD_PCMH"/>
    <property type="match status" value="1"/>
</dbReference>
<dbReference type="GO" id="GO:0016491">
    <property type="term" value="F:oxidoreductase activity"/>
    <property type="evidence" value="ECO:0007669"/>
    <property type="project" value="UniProtKB-KW"/>
</dbReference>
<evidence type="ECO:0000256" key="4">
    <source>
        <dbReference type="ARBA" id="ARBA00023002"/>
    </source>
</evidence>
<dbReference type="PANTHER" id="PTHR42973:SF28">
    <property type="entry name" value="FAD-BINDING PCMH-TYPE DOMAIN-CONTAINING PROTEIN"/>
    <property type="match status" value="1"/>
</dbReference>
<dbReference type="AlphaFoldDB" id="A0A2T2NJ72"/>
<dbReference type="OrthoDB" id="2151789at2759"/>
<keyword evidence="4" id="KW-0560">Oxidoreductase</keyword>
<evidence type="ECO:0000256" key="5">
    <source>
        <dbReference type="SAM" id="SignalP"/>
    </source>
</evidence>
<dbReference type="Proteomes" id="UP000240883">
    <property type="component" value="Unassembled WGS sequence"/>
</dbReference>
<dbReference type="PANTHER" id="PTHR42973">
    <property type="entry name" value="BINDING OXIDOREDUCTASE, PUTATIVE (AFU_ORTHOLOGUE AFUA_1G17690)-RELATED"/>
    <property type="match status" value="1"/>
</dbReference>
<dbReference type="InterPro" id="IPR050416">
    <property type="entry name" value="FAD-linked_Oxidoreductase"/>
</dbReference>
<evidence type="ECO:0000256" key="3">
    <source>
        <dbReference type="ARBA" id="ARBA00022827"/>
    </source>
</evidence>
<dbReference type="Pfam" id="PF01565">
    <property type="entry name" value="FAD_binding_4"/>
    <property type="match status" value="1"/>
</dbReference>
<dbReference type="InterPro" id="IPR006094">
    <property type="entry name" value="Oxid_FAD_bind_N"/>
</dbReference>
<dbReference type="GO" id="GO:0071949">
    <property type="term" value="F:FAD binding"/>
    <property type="evidence" value="ECO:0007669"/>
    <property type="project" value="InterPro"/>
</dbReference>
<keyword evidence="2" id="KW-0285">Flavoprotein</keyword>
<evidence type="ECO:0000256" key="2">
    <source>
        <dbReference type="ARBA" id="ARBA00022630"/>
    </source>
</evidence>
<organism evidence="7 8">
    <name type="scientific">Corynespora cassiicola Philippines</name>
    <dbReference type="NCBI Taxonomy" id="1448308"/>
    <lineage>
        <taxon>Eukaryota</taxon>
        <taxon>Fungi</taxon>
        <taxon>Dikarya</taxon>
        <taxon>Ascomycota</taxon>
        <taxon>Pezizomycotina</taxon>
        <taxon>Dothideomycetes</taxon>
        <taxon>Pleosporomycetidae</taxon>
        <taxon>Pleosporales</taxon>
        <taxon>Corynesporascaceae</taxon>
        <taxon>Corynespora</taxon>
    </lineage>
</organism>
<feature type="domain" description="FAD-binding PCMH-type" evidence="6">
    <location>
        <begin position="61"/>
        <end position="232"/>
    </location>
</feature>
<dbReference type="InterPro" id="IPR036318">
    <property type="entry name" value="FAD-bd_PCMH-like_sf"/>
</dbReference>
<dbReference type="InterPro" id="IPR016166">
    <property type="entry name" value="FAD-bd_PCMH"/>
</dbReference>
<accession>A0A2T2NJ72</accession>
<evidence type="ECO:0000313" key="7">
    <source>
        <dbReference type="EMBL" id="PSN65484.1"/>
    </source>
</evidence>
<evidence type="ECO:0000313" key="8">
    <source>
        <dbReference type="Proteomes" id="UP000240883"/>
    </source>
</evidence>
<gene>
    <name evidence="7" type="ORF">BS50DRAFT_575477</name>
</gene>
<dbReference type="SUPFAM" id="SSF56176">
    <property type="entry name" value="FAD-binding/transporter-associated domain-like"/>
    <property type="match status" value="1"/>
</dbReference>
<dbReference type="InterPro" id="IPR016169">
    <property type="entry name" value="FAD-bd_PCMH_sub2"/>
</dbReference>
<dbReference type="STRING" id="1448308.A0A2T2NJ72"/>
<reference evidence="7 8" key="1">
    <citation type="journal article" date="2018" name="Front. Microbiol.">
        <title>Genome-Wide Analysis of Corynespora cassiicola Leaf Fall Disease Putative Effectors.</title>
        <authorList>
            <person name="Lopez D."/>
            <person name="Ribeiro S."/>
            <person name="Label P."/>
            <person name="Fumanal B."/>
            <person name="Venisse J.S."/>
            <person name="Kohler A."/>
            <person name="de Oliveira R.R."/>
            <person name="Labutti K."/>
            <person name="Lipzen A."/>
            <person name="Lail K."/>
            <person name="Bauer D."/>
            <person name="Ohm R.A."/>
            <person name="Barry K.W."/>
            <person name="Spatafora J."/>
            <person name="Grigoriev I.V."/>
            <person name="Martin F.M."/>
            <person name="Pujade-Renaud V."/>
        </authorList>
    </citation>
    <scope>NUCLEOTIDE SEQUENCE [LARGE SCALE GENOMIC DNA]</scope>
    <source>
        <strain evidence="7 8">Philippines</strain>
    </source>
</reference>
<dbReference type="Gene3D" id="3.30.465.10">
    <property type="match status" value="1"/>
</dbReference>
<keyword evidence="5" id="KW-0732">Signal</keyword>
<evidence type="ECO:0000256" key="1">
    <source>
        <dbReference type="ARBA" id="ARBA00005466"/>
    </source>
</evidence>
<keyword evidence="3" id="KW-0274">FAD</keyword>
<proteinExistence type="inferred from homology"/>
<protein>
    <submittedName>
        <fullName evidence="7">FAD-binding domain-containing protein</fullName>
    </submittedName>
</protein>
<dbReference type="EMBL" id="KZ678137">
    <property type="protein sequence ID" value="PSN65484.1"/>
    <property type="molecule type" value="Genomic_DNA"/>
</dbReference>
<keyword evidence="8" id="KW-1185">Reference proteome</keyword>
<sequence length="493" mass="52431">MAIAMLRVCISAFLVFGSLPNCIASAVDDCNTLSASLPGRVSFAGDAQYNESIASYFYLQARLLPECVVRPTSAEQVSSAVALLGKSASPFAVRGGGHGSQTGAANTEGGVTIDMRSINSVETNGDGSLVAVGAGATWEQVYSVLDQRNLSVLGGRASHVGVGGLLLGGGISFFSPERGFACDYVVNFQIVLASGKVTNANATFNADLFVALKGGSNNFGLVTRYDIETFSQGPFWGGGIVYTEEAFDQLVAAFTQGKQPENHDPYTTLEPSFVYLGSLQTFLSSSSLYYTKPVVNASSLAAFTSIQPQLSNTMRIANTTAFADEVFSLSTPDQSSVWATTTFSITPDIISRILPIWRESALAMNQVTNVTSSMTLQSIPPAAPRSDPNSLGFLPSSAPDKDLVLLLISIFFDDASAYTQLDSITRDFIADVDGVADDEGANRPYTYLNYAAAWQDPLKDYGSASYTHLRNTAKKFDPSGVFQKQVGGYKLFG</sequence>
<comment type="similarity">
    <text evidence="1">Belongs to the oxygen-dependent FAD-linked oxidoreductase family.</text>
</comment>
<name>A0A2T2NJ72_CORCC</name>
<feature type="chain" id="PRO_5015722023" evidence="5">
    <location>
        <begin position="25"/>
        <end position="493"/>
    </location>
</feature>
<evidence type="ECO:0000259" key="6">
    <source>
        <dbReference type="PROSITE" id="PS51387"/>
    </source>
</evidence>
<feature type="signal peptide" evidence="5">
    <location>
        <begin position="1"/>
        <end position="24"/>
    </location>
</feature>